<organism evidence="1 2">
    <name type="scientific">Lasiosphaeria ovina</name>
    <dbReference type="NCBI Taxonomy" id="92902"/>
    <lineage>
        <taxon>Eukaryota</taxon>
        <taxon>Fungi</taxon>
        <taxon>Dikarya</taxon>
        <taxon>Ascomycota</taxon>
        <taxon>Pezizomycotina</taxon>
        <taxon>Sordariomycetes</taxon>
        <taxon>Sordariomycetidae</taxon>
        <taxon>Sordariales</taxon>
        <taxon>Lasiosphaeriaceae</taxon>
        <taxon>Lasiosphaeria</taxon>
    </lineage>
</organism>
<evidence type="ECO:0000313" key="2">
    <source>
        <dbReference type="Proteomes" id="UP001287356"/>
    </source>
</evidence>
<protein>
    <submittedName>
        <fullName evidence="1">Uncharacterized protein</fullName>
    </submittedName>
</protein>
<keyword evidence="2" id="KW-1185">Reference proteome</keyword>
<name>A0AAE0NA85_9PEZI</name>
<reference evidence="1" key="1">
    <citation type="journal article" date="2023" name="Mol. Phylogenet. Evol.">
        <title>Genome-scale phylogeny and comparative genomics of the fungal order Sordariales.</title>
        <authorList>
            <person name="Hensen N."/>
            <person name="Bonometti L."/>
            <person name="Westerberg I."/>
            <person name="Brannstrom I.O."/>
            <person name="Guillou S."/>
            <person name="Cros-Aarteil S."/>
            <person name="Calhoun S."/>
            <person name="Haridas S."/>
            <person name="Kuo A."/>
            <person name="Mondo S."/>
            <person name="Pangilinan J."/>
            <person name="Riley R."/>
            <person name="LaButti K."/>
            <person name="Andreopoulos B."/>
            <person name="Lipzen A."/>
            <person name="Chen C."/>
            <person name="Yan M."/>
            <person name="Daum C."/>
            <person name="Ng V."/>
            <person name="Clum A."/>
            <person name="Steindorff A."/>
            <person name="Ohm R.A."/>
            <person name="Martin F."/>
            <person name="Silar P."/>
            <person name="Natvig D.O."/>
            <person name="Lalanne C."/>
            <person name="Gautier V."/>
            <person name="Ament-Velasquez S.L."/>
            <person name="Kruys A."/>
            <person name="Hutchinson M.I."/>
            <person name="Powell A.J."/>
            <person name="Barry K."/>
            <person name="Miller A.N."/>
            <person name="Grigoriev I.V."/>
            <person name="Debuchy R."/>
            <person name="Gladieux P."/>
            <person name="Hiltunen Thoren M."/>
            <person name="Johannesson H."/>
        </authorList>
    </citation>
    <scope>NUCLEOTIDE SEQUENCE</scope>
    <source>
        <strain evidence="1">CBS 958.72</strain>
    </source>
</reference>
<gene>
    <name evidence="1" type="ORF">B0T24DRAFT_591509</name>
</gene>
<comment type="caution">
    <text evidence="1">The sequence shown here is derived from an EMBL/GenBank/DDBJ whole genome shotgun (WGS) entry which is preliminary data.</text>
</comment>
<evidence type="ECO:0000313" key="1">
    <source>
        <dbReference type="EMBL" id="KAK3375808.1"/>
    </source>
</evidence>
<sequence length="185" mass="20068">MDRYALPSEVQRKTKELLQARGQDPEGYVPSGDYAAATAKLMKLYVSPPTSESGGSSSGLSDTSGTADFVYKYRDLPAFKGNAAVAAYILQKELNLFGSSYGNDLVKETVRFMKHDFKPKSPPANIPRGTEEAAAWVHKNDDGYKSHVVTAYKQALVTLKDQGTQIGEMHLAAFGGLGDLTTLKK</sequence>
<proteinExistence type="predicted"/>
<dbReference type="Proteomes" id="UP001287356">
    <property type="component" value="Unassembled WGS sequence"/>
</dbReference>
<reference evidence="1" key="2">
    <citation type="submission" date="2023-06" db="EMBL/GenBank/DDBJ databases">
        <authorList>
            <consortium name="Lawrence Berkeley National Laboratory"/>
            <person name="Haridas S."/>
            <person name="Hensen N."/>
            <person name="Bonometti L."/>
            <person name="Westerberg I."/>
            <person name="Brannstrom I.O."/>
            <person name="Guillou S."/>
            <person name="Cros-Aarteil S."/>
            <person name="Calhoun S."/>
            <person name="Kuo A."/>
            <person name="Mondo S."/>
            <person name="Pangilinan J."/>
            <person name="Riley R."/>
            <person name="Labutti K."/>
            <person name="Andreopoulos B."/>
            <person name="Lipzen A."/>
            <person name="Chen C."/>
            <person name="Yanf M."/>
            <person name="Daum C."/>
            <person name="Ng V."/>
            <person name="Clum A."/>
            <person name="Steindorff A."/>
            <person name="Ohm R."/>
            <person name="Martin F."/>
            <person name="Silar P."/>
            <person name="Natvig D."/>
            <person name="Lalanne C."/>
            <person name="Gautier V."/>
            <person name="Ament-Velasquez S.L."/>
            <person name="Kruys A."/>
            <person name="Hutchinson M.I."/>
            <person name="Powell A.J."/>
            <person name="Barry K."/>
            <person name="Miller A.N."/>
            <person name="Grigoriev I.V."/>
            <person name="Debuchy R."/>
            <person name="Gladieux P."/>
            <person name="Thoren M.H."/>
            <person name="Johannesson H."/>
        </authorList>
    </citation>
    <scope>NUCLEOTIDE SEQUENCE</scope>
    <source>
        <strain evidence="1">CBS 958.72</strain>
    </source>
</reference>
<dbReference type="AlphaFoldDB" id="A0AAE0NA85"/>
<dbReference type="EMBL" id="JAULSN010000003">
    <property type="protein sequence ID" value="KAK3375808.1"/>
    <property type="molecule type" value="Genomic_DNA"/>
</dbReference>
<accession>A0AAE0NA85</accession>